<dbReference type="EMBL" id="JAQJAE010000002">
    <property type="protein sequence ID" value="KAJ5607185.1"/>
    <property type="molecule type" value="Genomic_DNA"/>
</dbReference>
<feature type="compositionally biased region" description="Pro residues" evidence="1">
    <location>
        <begin position="52"/>
        <end position="62"/>
    </location>
</feature>
<dbReference type="RefSeq" id="XP_056754610.1">
    <property type="nucleotide sequence ID" value="XM_056894862.1"/>
</dbReference>
<dbReference type="GeneID" id="81585104"/>
<evidence type="ECO:0000313" key="3">
    <source>
        <dbReference type="Proteomes" id="UP001213799"/>
    </source>
</evidence>
<name>A0AAD6H5K0_9EURO</name>
<dbReference type="Proteomes" id="UP001213799">
    <property type="component" value="Unassembled WGS sequence"/>
</dbReference>
<reference evidence="2" key="1">
    <citation type="journal article" date="2023" name="IMA Fungus">
        <title>Comparative genomic study of the Penicillium genus elucidates a diverse pangenome and 15 lateral gene transfer events.</title>
        <authorList>
            <person name="Petersen C."/>
            <person name="Sorensen T."/>
            <person name="Nielsen M.R."/>
            <person name="Sondergaard T.E."/>
            <person name="Sorensen J.L."/>
            <person name="Fitzpatrick D.A."/>
            <person name="Frisvad J.C."/>
            <person name="Nielsen K.L."/>
        </authorList>
    </citation>
    <scope>NUCLEOTIDE SEQUENCE</scope>
    <source>
        <strain evidence="2">IBT 12815</strain>
    </source>
</reference>
<comment type="caution">
    <text evidence="2">The sequence shown here is derived from an EMBL/GenBank/DDBJ whole genome shotgun (WGS) entry which is preliminary data.</text>
</comment>
<gene>
    <name evidence="2" type="ORF">N7537_003804</name>
</gene>
<feature type="region of interest" description="Disordered" evidence="1">
    <location>
        <begin position="48"/>
        <end position="107"/>
    </location>
</feature>
<dbReference type="AlphaFoldDB" id="A0AAD6H5K0"/>
<organism evidence="2 3">
    <name type="scientific">Penicillium hordei</name>
    <dbReference type="NCBI Taxonomy" id="40994"/>
    <lineage>
        <taxon>Eukaryota</taxon>
        <taxon>Fungi</taxon>
        <taxon>Dikarya</taxon>
        <taxon>Ascomycota</taxon>
        <taxon>Pezizomycotina</taxon>
        <taxon>Eurotiomycetes</taxon>
        <taxon>Eurotiomycetidae</taxon>
        <taxon>Eurotiales</taxon>
        <taxon>Aspergillaceae</taxon>
        <taxon>Penicillium</taxon>
    </lineage>
</organism>
<protein>
    <submittedName>
        <fullName evidence="2">Uncharacterized protein</fullName>
    </submittedName>
</protein>
<sequence>MEEIFRSLTAEKIQELLVICGISNCCDEPIKQHILGISDFIRQTRQEVGITDPPPLPTPTASPDPKAKRGSYRFLPTPEKRSRADYTGLDVPSHKKKRKNKVKAKDKTTLKEMSQGMNDAVPPIEGNIPTDSPSTDEANTAMNLPRAGTPLTDVYTHQGGKVPHSIVENILVNCIKLNDPLGRYGHCSKQAIVTTKVEAIQSFVDGIVKLQYPDAVQLIKQENAFSASKSIQSRFNETVYWEIIKKGAELLDPKDLPTSKGPLDEFTMAEKVATERFMREAGYGLSLANQRQCRLFWKRLFEMRNAGVDKILLYRTKEFDRFCKSYSSEAGASLVEMVRNWEERYAFHIKQLEERVVEESKGGFTGRLWLSQSLVADRLRVPENAWNSATNPWFSSVEETVFQLSGSHEPSAVTLGGFFDLQPKAETMRNKSIFVILQPKDDVFLTVCPIISVQEGDTLGRFAGVIRYSSECSVVYGIPGPEENLWLDYSTVTGALNFMKVSAPGGDSNVRLRWELIDGRGEGHLMWKVSVVALRAIQPFEELVRAAPQKEQYLLHQSPACAKRGYTKYQSS</sequence>
<evidence type="ECO:0000256" key="1">
    <source>
        <dbReference type="SAM" id="MobiDB-lite"/>
    </source>
</evidence>
<proteinExistence type="predicted"/>
<keyword evidence="3" id="KW-1185">Reference proteome</keyword>
<evidence type="ECO:0000313" key="2">
    <source>
        <dbReference type="EMBL" id="KAJ5607185.1"/>
    </source>
</evidence>
<reference evidence="2" key="2">
    <citation type="submission" date="2023-01" db="EMBL/GenBank/DDBJ databases">
        <authorList>
            <person name="Petersen C."/>
        </authorList>
    </citation>
    <scope>NUCLEOTIDE SEQUENCE</scope>
    <source>
        <strain evidence="2">IBT 12815</strain>
    </source>
</reference>
<accession>A0AAD6H5K0</accession>